<dbReference type="InterPro" id="IPR036388">
    <property type="entry name" value="WH-like_DNA-bd_sf"/>
</dbReference>
<dbReference type="PANTHER" id="PTHR33164">
    <property type="entry name" value="TRANSCRIPTIONAL REGULATOR, MARR FAMILY"/>
    <property type="match status" value="1"/>
</dbReference>
<sequence>MTIAADHETYDAVEHELGVLLRRARALTVGMMQEVHHGLDPAAYGLLLGLYDRAPARPSDIAAYFGVGKATISRQLKALEDLGLVERRADPCDGRAHLLALTSEGRRRMDAVRVARRERFYALLDTWPEGDVRTLATMLARFNRLAEENGTRSRPAGDGENLAPSSGL</sequence>
<dbReference type="CDD" id="cd00090">
    <property type="entry name" value="HTH_ARSR"/>
    <property type="match status" value="1"/>
</dbReference>
<dbReference type="Gene3D" id="1.10.10.10">
    <property type="entry name" value="Winged helix-like DNA-binding domain superfamily/Winged helix DNA-binding domain"/>
    <property type="match status" value="1"/>
</dbReference>
<evidence type="ECO:0000256" key="1">
    <source>
        <dbReference type="ARBA" id="ARBA00023015"/>
    </source>
</evidence>
<dbReference type="SMART" id="SM00347">
    <property type="entry name" value="HTH_MARR"/>
    <property type="match status" value="1"/>
</dbReference>
<evidence type="ECO:0000313" key="8">
    <source>
        <dbReference type="Proteomes" id="UP001165074"/>
    </source>
</evidence>
<keyword evidence="8" id="KW-1185">Reference proteome</keyword>
<accession>A0A9W6S4C5</accession>
<dbReference type="Proteomes" id="UP001165074">
    <property type="component" value="Unassembled WGS sequence"/>
</dbReference>
<dbReference type="Pfam" id="PF12802">
    <property type="entry name" value="MarR_2"/>
    <property type="match status" value="1"/>
</dbReference>
<comment type="caution">
    <text evidence="7">The sequence shown here is derived from an EMBL/GenBank/DDBJ whole genome shotgun (WGS) entry which is preliminary data.</text>
</comment>
<dbReference type="GO" id="GO:0003677">
    <property type="term" value="F:DNA binding"/>
    <property type="evidence" value="ECO:0007669"/>
    <property type="project" value="UniProtKB-KW"/>
</dbReference>
<evidence type="ECO:0000313" key="7">
    <source>
        <dbReference type="EMBL" id="GLY86849.1"/>
    </source>
</evidence>
<name>A0A9W6S4C5_9ACTN</name>
<dbReference type="RefSeq" id="WP_285575397.1">
    <property type="nucleotide sequence ID" value="NZ_BSTJ01000016.1"/>
</dbReference>
<organism evidence="7 8">
    <name type="scientific">Actinoallomurus iriomotensis</name>
    <dbReference type="NCBI Taxonomy" id="478107"/>
    <lineage>
        <taxon>Bacteria</taxon>
        <taxon>Bacillati</taxon>
        <taxon>Actinomycetota</taxon>
        <taxon>Actinomycetes</taxon>
        <taxon>Streptosporangiales</taxon>
        <taxon>Thermomonosporaceae</taxon>
        <taxon>Actinoallomurus</taxon>
    </lineage>
</organism>
<keyword evidence="3" id="KW-0804">Transcription</keyword>
<gene>
    <name evidence="6" type="ORF">Airi01_091030</name>
    <name evidence="7" type="ORF">Airi02_047780</name>
</gene>
<feature type="region of interest" description="Disordered" evidence="4">
    <location>
        <begin position="147"/>
        <end position="168"/>
    </location>
</feature>
<dbReference type="InterPro" id="IPR039422">
    <property type="entry name" value="MarR/SlyA-like"/>
</dbReference>
<evidence type="ECO:0000313" key="6">
    <source>
        <dbReference type="EMBL" id="GLY80836.1"/>
    </source>
</evidence>
<dbReference type="InterPro" id="IPR023187">
    <property type="entry name" value="Tscrpt_reg_MarR-type_CS"/>
</dbReference>
<dbReference type="EMBL" id="BSTK01000007">
    <property type="protein sequence ID" value="GLY86849.1"/>
    <property type="molecule type" value="Genomic_DNA"/>
</dbReference>
<keyword evidence="1" id="KW-0805">Transcription regulation</keyword>
<reference evidence="7" key="2">
    <citation type="submission" date="2023-03" db="EMBL/GenBank/DDBJ databases">
        <title>Actinoallomurus iriomotensis NBRC 103684.</title>
        <authorList>
            <person name="Ichikawa N."/>
            <person name="Sato H."/>
            <person name="Tonouchi N."/>
        </authorList>
    </citation>
    <scope>NUCLEOTIDE SEQUENCE</scope>
    <source>
        <strain evidence="7">NBRC 103684</strain>
    </source>
</reference>
<feature type="compositionally biased region" description="Basic and acidic residues" evidence="4">
    <location>
        <begin position="147"/>
        <end position="157"/>
    </location>
</feature>
<reference evidence="6" key="1">
    <citation type="submission" date="2023-03" db="EMBL/GenBank/DDBJ databases">
        <title>Actinoallomurus iriomotensis NBRC 103681.</title>
        <authorList>
            <person name="Ichikawa N."/>
            <person name="Sato H."/>
            <person name="Tonouchi N."/>
        </authorList>
    </citation>
    <scope>NUCLEOTIDE SEQUENCE</scope>
    <source>
        <strain evidence="6">NBRC 103681</strain>
    </source>
</reference>
<dbReference type="PRINTS" id="PR00598">
    <property type="entry name" value="HTHMARR"/>
</dbReference>
<dbReference type="AlphaFoldDB" id="A0A9W6S4C5"/>
<dbReference type="SUPFAM" id="SSF46785">
    <property type="entry name" value="Winged helix' DNA-binding domain"/>
    <property type="match status" value="1"/>
</dbReference>
<proteinExistence type="predicted"/>
<evidence type="ECO:0000256" key="3">
    <source>
        <dbReference type="ARBA" id="ARBA00023163"/>
    </source>
</evidence>
<dbReference type="InterPro" id="IPR036390">
    <property type="entry name" value="WH_DNA-bd_sf"/>
</dbReference>
<dbReference type="PROSITE" id="PS01117">
    <property type="entry name" value="HTH_MARR_1"/>
    <property type="match status" value="1"/>
</dbReference>
<dbReference type="InterPro" id="IPR001845">
    <property type="entry name" value="HTH_ArsR_DNA-bd_dom"/>
</dbReference>
<evidence type="ECO:0000259" key="5">
    <source>
        <dbReference type="PROSITE" id="PS50995"/>
    </source>
</evidence>
<dbReference type="Proteomes" id="UP001165135">
    <property type="component" value="Unassembled WGS sequence"/>
</dbReference>
<dbReference type="PROSITE" id="PS50995">
    <property type="entry name" value="HTH_MARR_2"/>
    <property type="match status" value="1"/>
</dbReference>
<dbReference type="SMART" id="SM00418">
    <property type="entry name" value="HTH_ARSR"/>
    <property type="match status" value="1"/>
</dbReference>
<dbReference type="InterPro" id="IPR000835">
    <property type="entry name" value="HTH_MarR-typ"/>
</dbReference>
<dbReference type="EMBL" id="BSTJ01000016">
    <property type="protein sequence ID" value="GLY80836.1"/>
    <property type="molecule type" value="Genomic_DNA"/>
</dbReference>
<dbReference type="PANTHER" id="PTHR33164:SF57">
    <property type="entry name" value="MARR-FAMILY TRANSCRIPTIONAL REGULATOR"/>
    <property type="match status" value="1"/>
</dbReference>
<dbReference type="GO" id="GO:0003700">
    <property type="term" value="F:DNA-binding transcription factor activity"/>
    <property type="evidence" value="ECO:0007669"/>
    <property type="project" value="InterPro"/>
</dbReference>
<evidence type="ECO:0000256" key="4">
    <source>
        <dbReference type="SAM" id="MobiDB-lite"/>
    </source>
</evidence>
<keyword evidence="2" id="KW-0238">DNA-binding</keyword>
<dbReference type="InterPro" id="IPR011991">
    <property type="entry name" value="ArsR-like_HTH"/>
</dbReference>
<feature type="domain" description="HTH marR-type" evidence="5">
    <location>
        <begin position="14"/>
        <end position="144"/>
    </location>
</feature>
<protein>
    <submittedName>
        <fullName evidence="7">Transcriptional regulator</fullName>
    </submittedName>
</protein>
<evidence type="ECO:0000256" key="2">
    <source>
        <dbReference type="ARBA" id="ARBA00023125"/>
    </source>
</evidence>
<dbReference type="GO" id="GO:0006950">
    <property type="term" value="P:response to stress"/>
    <property type="evidence" value="ECO:0007669"/>
    <property type="project" value="TreeGrafter"/>
</dbReference>